<dbReference type="InterPro" id="IPR035919">
    <property type="entry name" value="EAL_sf"/>
</dbReference>
<dbReference type="Gene3D" id="3.30.70.270">
    <property type="match status" value="1"/>
</dbReference>
<dbReference type="GO" id="GO:0003824">
    <property type="term" value="F:catalytic activity"/>
    <property type="evidence" value="ECO:0007669"/>
    <property type="project" value="UniProtKB-ARBA"/>
</dbReference>
<organism evidence="6 7">
    <name type="scientific">Neptunomonas phycophila</name>
    <dbReference type="NCBI Taxonomy" id="1572645"/>
    <lineage>
        <taxon>Bacteria</taxon>
        <taxon>Pseudomonadati</taxon>
        <taxon>Pseudomonadota</taxon>
        <taxon>Gammaproteobacteria</taxon>
        <taxon>Oceanospirillales</taxon>
        <taxon>Oceanospirillaceae</taxon>
        <taxon>Neptunomonas</taxon>
    </lineage>
</organism>
<dbReference type="Gene3D" id="3.40.50.2300">
    <property type="match status" value="1"/>
</dbReference>
<dbReference type="InterPro" id="IPR043128">
    <property type="entry name" value="Rev_trsase/Diguanyl_cyclase"/>
</dbReference>
<dbReference type="InterPro" id="IPR029787">
    <property type="entry name" value="Nucleotide_cyclase"/>
</dbReference>
<feature type="modified residue" description="4-aspartylphosphate" evidence="2">
    <location>
        <position position="53"/>
    </location>
</feature>
<dbReference type="InterPro" id="IPR052155">
    <property type="entry name" value="Biofilm_reg_signaling"/>
</dbReference>
<dbReference type="SUPFAM" id="SSF52172">
    <property type="entry name" value="CheY-like"/>
    <property type="match status" value="1"/>
</dbReference>
<dbReference type="PROSITE" id="PS50110">
    <property type="entry name" value="RESPONSE_REGULATORY"/>
    <property type="match status" value="1"/>
</dbReference>
<dbReference type="Pfam" id="PF00990">
    <property type="entry name" value="GGDEF"/>
    <property type="match status" value="1"/>
</dbReference>
<dbReference type="CDD" id="cd00156">
    <property type="entry name" value="REC"/>
    <property type="match status" value="1"/>
</dbReference>
<dbReference type="RefSeq" id="WP_303550784.1">
    <property type="nucleotide sequence ID" value="NZ_JAUOPG010000007.1"/>
</dbReference>
<evidence type="ECO:0000313" key="7">
    <source>
        <dbReference type="Proteomes" id="UP001169862"/>
    </source>
</evidence>
<sequence>MRVLIVDDDIVDRESVKRSLFKSSFDCTISEALNVDSALAACEQNTYDIILLDYQLPQRNGIELLLELRQAPKIRYETIVMMSNSEDEAVALQCIQAGAQDFLLKNEITATKLRRTIIQAQKRFELERELKDSFDRVKRLAERDALTNLANRHLFDETFKVAVSNNHRNQACLALILFDLDNFKLINDSFGHGAGDGLLIKVCKRISAVLRGSELFARLGGDEFIILLTNLHSPYDVARIAQRIQIAMQAPFEIDGKEFNVSISIGISIDNGQTNHSSEELLKYADIAMYRSKQSGRGQISFFEETMQHETQRRLALENGIPKALKENEFFLVYQPVFSVDDSQLCGFEALIRWQSQAGLIPPDEFIPIAEQSFQIVEIGRWVAEQAIQQISAWNKLRSKNNLLSIAINLSPTQLNDLEFPAIVKRICNAHQLAPSLVEFELTETAILESNSSTLAVLDQLVELGCTLALDDFGTGYSSISHLNSIPLTTVKLDKSLMPLNEKRNKTDALVTGLVQMLKILELDIVAEGVETEQHKTLCQNLNVTRQQGYYFDPGLTAHAITERYLK</sequence>
<name>A0AAW7XN84_9GAMM</name>
<dbReference type="Pfam" id="PF00563">
    <property type="entry name" value="EAL"/>
    <property type="match status" value="1"/>
</dbReference>
<dbReference type="GO" id="GO:0000160">
    <property type="term" value="P:phosphorelay signal transduction system"/>
    <property type="evidence" value="ECO:0007669"/>
    <property type="project" value="InterPro"/>
</dbReference>
<dbReference type="PROSITE" id="PS50883">
    <property type="entry name" value="EAL"/>
    <property type="match status" value="1"/>
</dbReference>
<evidence type="ECO:0000259" key="4">
    <source>
        <dbReference type="PROSITE" id="PS50883"/>
    </source>
</evidence>
<protein>
    <submittedName>
        <fullName evidence="6">EAL domain-containing protein</fullName>
    </submittedName>
</protein>
<dbReference type="EMBL" id="JAUOPG010000007">
    <property type="protein sequence ID" value="MDO6454260.1"/>
    <property type="molecule type" value="Genomic_DNA"/>
</dbReference>
<dbReference type="SMART" id="SM00448">
    <property type="entry name" value="REC"/>
    <property type="match status" value="1"/>
</dbReference>
<dbReference type="CDD" id="cd01949">
    <property type="entry name" value="GGDEF"/>
    <property type="match status" value="1"/>
</dbReference>
<dbReference type="AlphaFoldDB" id="A0AAW7XN84"/>
<dbReference type="PANTHER" id="PTHR44757:SF2">
    <property type="entry name" value="BIOFILM ARCHITECTURE MAINTENANCE PROTEIN MBAA"/>
    <property type="match status" value="1"/>
</dbReference>
<dbReference type="InterPro" id="IPR001633">
    <property type="entry name" value="EAL_dom"/>
</dbReference>
<dbReference type="CDD" id="cd01948">
    <property type="entry name" value="EAL"/>
    <property type="match status" value="1"/>
</dbReference>
<dbReference type="Pfam" id="PF00072">
    <property type="entry name" value="Response_reg"/>
    <property type="match status" value="1"/>
</dbReference>
<dbReference type="InterPro" id="IPR001789">
    <property type="entry name" value="Sig_transdc_resp-reg_receiver"/>
</dbReference>
<evidence type="ECO:0000259" key="5">
    <source>
        <dbReference type="PROSITE" id="PS50887"/>
    </source>
</evidence>
<dbReference type="FunFam" id="3.30.70.270:FF:000001">
    <property type="entry name" value="Diguanylate cyclase domain protein"/>
    <property type="match status" value="1"/>
</dbReference>
<feature type="domain" description="EAL" evidence="4">
    <location>
        <begin position="314"/>
        <end position="567"/>
    </location>
</feature>
<comment type="caution">
    <text evidence="6">The sequence shown here is derived from an EMBL/GenBank/DDBJ whole genome shotgun (WGS) entry which is preliminary data.</text>
</comment>
<gene>
    <name evidence="6" type="ORF">Q4490_11870</name>
</gene>
<keyword evidence="2" id="KW-0597">Phosphoprotein</keyword>
<evidence type="ECO:0000313" key="6">
    <source>
        <dbReference type="EMBL" id="MDO6454260.1"/>
    </source>
</evidence>
<dbReference type="InterPro" id="IPR000160">
    <property type="entry name" value="GGDEF_dom"/>
</dbReference>
<dbReference type="SUPFAM" id="SSF141868">
    <property type="entry name" value="EAL domain-like"/>
    <property type="match status" value="1"/>
</dbReference>
<dbReference type="PANTHER" id="PTHR44757">
    <property type="entry name" value="DIGUANYLATE CYCLASE DGCP"/>
    <property type="match status" value="1"/>
</dbReference>
<reference evidence="6" key="1">
    <citation type="submission" date="2023-07" db="EMBL/GenBank/DDBJ databases">
        <title>Genome content predicts the carbon catabolic preferences of heterotrophic bacteria.</title>
        <authorList>
            <person name="Gralka M."/>
        </authorList>
    </citation>
    <scope>NUCLEOTIDE SEQUENCE</scope>
    <source>
        <strain evidence="6">I2M16</strain>
    </source>
</reference>
<dbReference type="PROSITE" id="PS50887">
    <property type="entry name" value="GGDEF"/>
    <property type="match status" value="1"/>
</dbReference>
<dbReference type="NCBIfam" id="TIGR00254">
    <property type="entry name" value="GGDEF"/>
    <property type="match status" value="1"/>
</dbReference>
<evidence type="ECO:0000256" key="1">
    <source>
        <dbReference type="ARBA" id="ARBA00001946"/>
    </source>
</evidence>
<dbReference type="Proteomes" id="UP001169862">
    <property type="component" value="Unassembled WGS sequence"/>
</dbReference>
<proteinExistence type="predicted"/>
<dbReference type="SUPFAM" id="SSF55073">
    <property type="entry name" value="Nucleotide cyclase"/>
    <property type="match status" value="1"/>
</dbReference>
<feature type="domain" description="Response regulatory" evidence="3">
    <location>
        <begin position="2"/>
        <end position="120"/>
    </location>
</feature>
<evidence type="ECO:0000256" key="2">
    <source>
        <dbReference type="PROSITE-ProRule" id="PRU00169"/>
    </source>
</evidence>
<dbReference type="Gene3D" id="3.20.20.450">
    <property type="entry name" value="EAL domain"/>
    <property type="match status" value="1"/>
</dbReference>
<accession>A0AAW7XN84</accession>
<comment type="cofactor">
    <cofactor evidence="1">
        <name>Mg(2+)</name>
        <dbReference type="ChEBI" id="CHEBI:18420"/>
    </cofactor>
</comment>
<dbReference type="SMART" id="SM00052">
    <property type="entry name" value="EAL"/>
    <property type="match status" value="1"/>
</dbReference>
<dbReference type="SMART" id="SM00267">
    <property type="entry name" value="GGDEF"/>
    <property type="match status" value="1"/>
</dbReference>
<dbReference type="InterPro" id="IPR011006">
    <property type="entry name" value="CheY-like_superfamily"/>
</dbReference>
<feature type="domain" description="GGDEF" evidence="5">
    <location>
        <begin position="171"/>
        <end position="305"/>
    </location>
</feature>
<evidence type="ECO:0000259" key="3">
    <source>
        <dbReference type="PROSITE" id="PS50110"/>
    </source>
</evidence>